<keyword evidence="2 3" id="KW-0548">Nucleotidyltransferase</keyword>
<dbReference type="GO" id="GO:0003684">
    <property type="term" value="F:damaged DNA binding"/>
    <property type="evidence" value="ECO:0007669"/>
    <property type="project" value="InterPro"/>
</dbReference>
<dbReference type="Gene3D" id="3.30.70.270">
    <property type="match status" value="1"/>
</dbReference>
<keyword evidence="3" id="KW-0227">DNA damage</keyword>
<dbReference type="Pfam" id="PF00817">
    <property type="entry name" value="IMS"/>
    <property type="match status" value="1"/>
</dbReference>
<dbReference type="Gene3D" id="3.40.1170.60">
    <property type="match status" value="1"/>
</dbReference>
<organism evidence="6 7">
    <name type="scientific">Paenibacillus pini JCM 16418</name>
    <dbReference type="NCBI Taxonomy" id="1236976"/>
    <lineage>
        <taxon>Bacteria</taxon>
        <taxon>Bacillati</taxon>
        <taxon>Bacillota</taxon>
        <taxon>Bacilli</taxon>
        <taxon>Bacillales</taxon>
        <taxon>Paenibacillaceae</taxon>
        <taxon>Paenibacillus</taxon>
    </lineage>
</organism>
<evidence type="ECO:0000256" key="3">
    <source>
        <dbReference type="HAMAP-Rule" id="MF_01113"/>
    </source>
</evidence>
<comment type="function">
    <text evidence="3">Poorly processive, error-prone DNA polymerase involved in untargeted mutagenesis. Copies undamaged DNA at stalled replication forks, which arise in vivo from mismatched or misaligned primer ends. These misaligned primers can be extended by PolIV. Exhibits no 3'-5' exonuclease (proofreading) activity. May be involved in translesional synthesis, in conjunction with the beta clamp from PolIII.</text>
</comment>
<sequence>MFNEICKGKKGFTVKNVDEYYPTSGRVILHVDMNAFYCSVHEAEEPDKYGGQPTAVAGSMELRKGIIVTCSYAARRLGISTGMVVNRALKLCPDLIIIKPDFDLYRKYSSAFMKIAYSYTPKMQATSIDECYLDITGSKQFGTPEQIAVEIQRRIYDELALPCSVGIAPNKLLAKMASDMKKPNGISVLRLRDVPRLLWTRPSGELFGIGSKTAEKLRKIGIDTIGQLANTDEATLTRVFGVVGGWMKQAANGIDHSPVLDEREQSKSVGHTTTLPNDISSREDVHRVLLNLSDQVARRLRRKELVAGGVQLTIRTPDMKTITRSKMLLSATDNAEDIYIESKRLYSEHWGFDKPVRLLGITLQHLTAKQDSAIQLDLFNYEKQPKKDSLTETMDMLRNKFGENAVVTAGMLGDDPSVLIRNHKIRGTSLQMDHLDKPSEDKSNKDKPNKDIP</sequence>
<dbReference type="Gene3D" id="1.10.150.20">
    <property type="entry name" value="5' to 3' exonuclease, C-terminal subdomain"/>
    <property type="match status" value="1"/>
</dbReference>
<keyword evidence="3" id="KW-0460">Magnesium</keyword>
<keyword evidence="3" id="KW-0515">Mutator protein</keyword>
<evidence type="ECO:0000313" key="6">
    <source>
        <dbReference type="EMBL" id="GAF06500.1"/>
    </source>
</evidence>
<dbReference type="InterPro" id="IPR036775">
    <property type="entry name" value="DNA_pol_Y-fam_lit_finger_sf"/>
</dbReference>
<comment type="caution">
    <text evidence="6">The sequence shown here is derived from an EMBL/GenBank/DDBJ whole genome shotgun (WGS) entry which is preliminary data.</text>
</comment>
<dbReference type="GO" id="GO:0042276">
    <property type="term" value="P:error-prone translesion synthesis"/>
    <property type="evidence" value="ECO:0007669"/>
    <property type="project" value="TreeGrafter"/>
</dbReference>
<evidence type="ECO:0000259" key="5">
    <source>
        <dbReference type="PROSITE" id="PS50173"/>
    </source>
</evidence>
<dbReference type="NCBIfam" id="NF002492">
    <property type="entry name" value="PRK01810.1"/>
    <property type="match status" value="1"/>
</dbReference>
<keyword evidence="3" id="KW-0963">Cytoplasm</keyword>
<feature type="binding site" evidence="3">
    <location>
        <position position="129"/>
    </location>
    <ligand>
        <name>Mg(2+)</name>
        <dbReference type="ChEBI" id="CHEBI:18420"/>
    </ligand>
</feature>
<dbReference type="InterPro" id="IPR017961">
    <property type="entry name" value="DNA_pol_Y-fam_little_finger"/>
</dbReference>
<evidence type="ECO:0000256" key="4">
    <source>
        <dbReference type="SAM" id="MobiDB-lite"/>
    </source>
</evidence>
<keyword evidence="3" id="KW-0808">Transferase</keyword>
<comment type="subcellular location">
    <subcellularLocation>
        <location evidence="3">Cytoplasm</location>
    </subcellularLocation>
</comment>
<feature type="domain" description="UmuC" evidence="5">
    <location>
        <begin position="28"/>
        <end position="210"/>
    </location>
</feature>
<proteinExistence type="inferred from homology"/>
<comment type="similarity">
    <text evidence="1 3">Belongs to the DNA polymerase type-Y family.</text>
</comment>
<name>W7Y6H3_9BACL</name>
<feature type="compositionally biased region" description="Basic and acidic residues" evidence="4">
    <location>
        <begin position="433"/>
        <end position="453"/>
    </location>
</feature>
<feature type="region of interest" description="Disordered" evidence="4">
    <location>
        <begin position="429"/>
        <end position="453"/>
    </location>
</feature>
<dbReference type="Pfam" id="PF11799">
    <property type="entry name" value="IMS_C"/>
    <property type="match status" value="1"/>
</dbReference>
<reference evidence="6 7" key="1">
    <citation type="journal article" date="2014" name="Genome Announc.">
        <title>Draft Genome Sequence of Paenibacillus pini JCM 16418T, Isolated from the Rhizosphere of Pine Tree.</title>
        <authorList>
            <person name="Yuki M."/>
            <person name="Oshima K."/>
            <person name="Suda W."/>
            <person name="Oshida Y."/>
            <person name="Kitamura K."/>
            <person name="Iida Y."/>
            <person name="Hattori M."/>
            <person name="Ohkuma M."/>
        </authorList>
    </citation>
    <scope>NUCLEOTIDE SEQUENCE [LARGE SCALE GENOMIC DNA]</scope>
    <source>
        <strain evidence="6 7">JCM 16418</strain>
    </source>
</reference>
<comment type="cofactor">
    <cofactor evidence="3">
        <name>Mg(2+)</name>
        <dbReference type="ChEBI" id="CHEBI:18420"/>
    </cofactor>
    <text evidence="3">Binds 2 magnesium ions per subunit.</text>
</comment>
<dbReference type="PANTHER" id="PTHR11076">
    <property type="entry name" value="DNA REPAIR POLYMERASE UMUC / TRANSFERASE FAMILY MEMBER"/>
    <property type="match status" value="1"/>
</dbReference>
<dbReference type="InterPro" id="IPR022880">
    <property type="entry name" value="DNApol_IV"/>
</dbReference>
<dbReference type="InterPro" id="IPR043128">
    <property type="entry name" value="Rev_trsase/Diguanyl_cyclase"/>
</dbReference>
<evidence type="ECO:0000256" key="1">
    <source>
        <dbReference type="ARBA" id="ARBA00010945"/>
    </source>
</evidence>
<dbReference type="InterPro" id="IPR050116">
    <property type="entry name" value="DNA_polymerase-Y"/>
</dbReference>
<keyword evidence="3" id="KW-0235">DNA replication</keyword>
<dbReference type="Gene3D" id="3.30.1490.100">
    <property type="entry name" value="DNA polymerase, Y-family, little finger domain"/>
    <property type="match status" value="1"/>
</dbReference>
<keyword evidence="3" id="KW-0238">DNA-binding</keyword>
<dbReference type="PROSITE" id="PS50173">
    <property type="entry name" value="UMUC"/>
    <property type="match status" value="1"/>
</dbReference>
<accession>W7Y6H3</accession>
<dbReference type="eggNOG" id="COG0389">
    <property type="taxonomic scope" value="Bacteria"/>
</dbReference>
<dbReference type="PANTHER" id="PTHR11076:SF33">
    <property type="entry name" value="DNA POLYMERASE KAPPA"/>
    <property type="match status" value="1"/>
</dbReference>
<protein>
    <recommendedName>
        <fullName evidence="3">DNA polymerase IV</fullName>
        <shortName evidence="3">Pol IV</shortName>
        <ecNumber evidence="3">2.7.7.7</ecNumber>
    </recommendedName>
</protein>
<keyword evidence="3" id="KW-0234">DNA repair</keyword>
<dbReference type="GO" id="GO:0000287">
    <property type="term" value="F:magnesium ion binding"/>
    <property type="evidence" value="ECO:0007669"/>
    <property type="project" value="UniProtKB-UniRule"/>
</dbReference>
<dbReference type="NCBIfam" id="NF002848">
    <property type="entry name" value="PRK03103.1"/>
    <property type="match status" value="1"/>
</dbReference>
<keyword evidence="3" id="KW-0479">Metal-binding</keyword>
<dbReference type="GO" id="GO:0009432">
    <property type="term" value="P:SOS response"/>
    <property type="evidence" value="ECO:0007669"/>
    <property type="project" value="TreeGrafter"/>
</dbReference>
<dbReference type="GO" id="GO:0006281">
    <property type="term" value="P:DNA repair"/>
    <property type="evidence" value="ECO:0007669"/>
    <property type="project" value="UniProtKB-UniRule"/>
</dbReference>
<keyword evidence="3" id="KW-0239">DNA-directed DNA polymerase</keyword>
<keyword evidence="7" id="KW-1185">Reference proteome</keyword>
<dbReference type="HAMAP" id="MF_01113">
    <property type="entry name" value="DNApol_IV"/>
    <property type="match status" value="1"/>
</dbReference>
<dbReference type="STRING" id="1236976.JCM16418_457"/>
<dbReference type="GO" id="GO:0006261">
    <property type="term" value="P:DNA-templated DNA replication"/>
    <property type="evidence" value="ECO:0007669"/>
    <property type="project" value="UniProtKB-UniRule"/>
</dbReference>
<comment type="subunit">
    <text evidence="3">Monomer.</text>
</comment>
<evidence type="ECO:0000313" key="7">
    <source>
        <dbReference type="Proteomes" id="UP000019364"/>
    </source>
</evidence>
<dbReference type="Proteomes" id="UP000019364">
    <property type="component" value="Unassembled WGS sequence"/>
</dbReference>
<comment type="catalytic activity">
    <reaction evidence="3">
        <text>DNA(n) + a 2'-deoxyribonucleoside 5'-triphosphate = DNA(n+1) + diphosphate</text>
        <dbReference type="Rhea" id="RHEA:22508"/>
        <dbReference type="Rhea" id="RHEA-COMP:17339"/>
        <dbReference type="Rhea" id="RHEA-COMP:17340"/>
        <dbReference type="ChEBI" id="CHEBI:33019"/>
        <dbReference type="ChEBI" id="CHEBI:61560"/>
        <dbReference type="ChEBI" id="CHEBI:173112"/>
        <dbReference type="EC" id="2.7.7.7"/>
    </reaction>
</comment>
<dbReference type="InterPro" id="IPR001126">
    <property type="entry name" value="UmuC"/>
</dbReference>
<feature type="binding site" evidence="3">
    <location>
        <position position="32"/>
    </location>
    <ligand>
        <name>Mg(2+)</name>
        <dbReference type="ChEBI" id="CHEBI:18420"/>
    </ligand>
</feature>
<gene>
    <name evidence="3" type="primary">dinB</name>
    <name evidence="6" type="ORF">JCM16418_457</name>
</gene>
<dbReference type="SUPFAM" id="SSF56672">
    <property type="entry name" value="DNA/RNA polymerases"/>
    <property type="match status" value="1"/>
</dbReference>
<dbReference type="NCBIfam" id="NF002677">
    <property type="entry name" value="PRK02406.1"/>
    <property type="match status" value="1"/>
</dbReference>
<feature type="site" description="Substrate discrimination" evidence="3">
    <location>
        <position position="37"/>
    </location>
</feature>
<dbReference type="InterPro" id="IPR043502">
    <property type="entry name" value="DNA/RNA_pol_sf"/>
</dbReference>
<dbReference type="GO" id="GO:0005829">
    <property type="term" value="C:cytosol"/>
    <property type="evidence" value="ECO:0007669"/>
    <property type="project" value="TreeGrafter"/>
</dbReference>
<dbReference type="SUPFAM" id="SSF100879">
    <property type="entry name" value="Lesion bypass DNA polymerase (Y-family), little finger domain"/>
    <property type="match status" value="1"/>
</dbReference>
<dbReference type="CDD" id="cd03586">
    <property type="entry name" value="PolY_Pol_IV_kappa"/>
    <property type="match status" value="1"/>
</dbReference>
<feature type="active site" evidence="3">
    <location>
        <position position="130"/>
    </location>
</feature>
<dbReference type="EC" id="2.7.7.7" evidence="3"/>
<dbReference type="GO" id="GO:0003887">
    <property type="term" value="F:DNA-directed DNA polymerase activity"/>
    <property type="evidence" value="ECO:0007669"/>
    <property type="project" value="UniProtKB-UniRule"/>
</dbReference>
<dbReference type="AlphaFoldDB" id="W7Y6H3"/>
<dbReference type="EMBL" id="BAVZ01000001">
    <property type="protein sequence ID" value="GAF06500.1"/>
    <property type="molecule type" value="Genomic_DNA"/>
</dbReference>
<evidence type="ECO:0000256" key="2">
    <source>
        <dbReference type="ARBA" id="ARBA00022695"/>
    </source>
</evidence>